<name>A0A0C3LDP7_9AGAM</name>
<gene>
    <name evidence="2" type="ORF">M407DRAFT_18884</name>
</gene>
<keyword evidence="3" id="KW-1185">Reference proteome</keyword>
<feature type="compositionally biased region" description="Acidic residues" evidence="1">
    <location>
        <begin position="479"/>
        <end position="497"/>
    </location>
</feature>
<reference evidence="2 3" key="1">
    <citation type="submission" date="2014-04" db="EMBL/GenBank/DDBJ databases">
        <authorList>
            <consortium name="DOE Joint Genome Institute"/>
            <person name="Kuo A."/>
            <person name="Girlanda M."/>
            <person name="Perotto S."/>
            <person name="Kohler A."/>
            <person name="Nagy L.G."/>
            <person name="Floudas D."/>
            <person name="Copeland A."/>
            <person name="Barry K.W."/>
            <person name="Cichocki N."/>
            <person name="Veneault-Fourrey C."/>
            <person name="LaButti K."/>
            <person name="Lindquist E.A."/>
            <person name="Lipzen A."/>
            <person name="Lundell T."/>
            <person name="Morin E."/>
            <person name="Murat C."/>
            <person name="Sun H."/>
            <person name="Tunlid A."/>
            <person name="Henrissat B."/>
            <person name="Grigoriev I.V."/>
            <person name="Hibbett D.S."/>
            <person name="Martin F."/>
            <person name="Nordberg H.P."/>
            <person name="Cantor M.N."/>
            <person name="Hua S.X."/>
        </authorList>
    </citation>
    <scope>NUCLEOTIDE SEQUENCE [LARGE SCALE GENOMIC DNA]</scope>
    <source>
        <strain evidence="2 3">MUT 4182</strain>
    </source>
</reference>
<evidence type="ECO:0000313" key="2">
    <source>
        <dbReference type="EMBL" id="KIO32068.1"/>
    </source>
</evidence>
<proteinExistence type="predicted"/>
<sequence>MFMGEASASGSPGWLQIKPLLSIWGSKVSFLNPSECDVSYDPASPKLALSLPSAVTSAVSIMQIFLAMQQGDPHRPDVPLVRVSPTCGLDALHPHHHLRQVVEGILDVQAPLPSCKLFESNMLLKAEGLDAFFGVLEAALESFIDALTADDATIRYADIEFFTVLRLALYVKETTFMRDEVARGSAAERVASLLDRFVSVLAAVAALRYMQEYLGDAAGRWCREEQEKHTARWEMWFSVGQLWKAAMAGLASALCQKRQDLFLFRGIDAVIAPSVKSVIEHLMAQPAWWSPVGNGVPVAFTVGVKQFIPSESLFNRLPEISWARLSFIDRCSVLLTIFICATQLSQEPDDSARLKISPGDGLESLVELFSMRCSDLKQVVEGTAGAELGPKKAVAESEDEVRRRRKVRSWVAVWASERGPYAEENSTPAAAPADEEAVTSTQNPVQAQSSSIIPATPSIVDEHEGEQAPENARGLAPIAEEEEGESAELPDGEEESEIPTVVVGPRVGKAKRRVIV</sequence>
<organism evidence="2 3">
    <name type="scientific">Tulasnella calospora MUT 4182</name>
    <dbReference type="NCBI Taxonomy" id="1051891"/>
    <lineage>
        <taxon>Eukaryota</taxon>
        <taxon>Fungi</taxon>
        <taxon>Dikarya</taxon>
        <taxon>Basidiomycota</taxon>
        <taxon>Agaricomycotina</taxon>
        <taxon>Agaricomycetes</taxon>
        <taxon>Cantharellales</taxon>
        <taxon>Tulasnellaceae</taxon>
        <taxon>Tulasnella</taxon>
    </lineage>
</organism>
<dbReference type="HOGENOM" id="CLU_528512_0_0_1"/>
<feature type="non-terminal residue" evidence="2">
    <location>
        <position position="516"/>
    </location>
</feature>
<dbReference type="Proteomes" id="UP000054248">
    <property type="component" value="Unassembled WGS sequence"/>
</dbReference>
<accession>A0A0C3LDP7</accession>
<dbReference type="AlphaFoldDB" id="A0A0C3LDP7"/>
<feature type="compositionally biased region" description="Polar residues" evidence="1">
    <location>
        <begin position="438"/>
        <end position="453"/>
    </location>
</feature>
<feature type="region of interest" description="Disordered" evidence="1">
    <location>
        <begin position="421"/>
        <end position="501"/>
    </location>
</feature>
<evidence type="ECO:0000256" key="1">
    <source>
        <dbReference type="SAM" id="MobiDB-lite"/>
    </source>
</evidence>
<dbReference type="EMBL" id="KN822957">
    <property type="protein sequence ID" value="KIO32068.1"/>
    <property type="molecule type" value="Genomic_DNA"/>
</dbReference>
<protein>
    <submittedName>
        <fullName evidence="2">Uncharacterized protein</fullName>
    </submittedName>
</protein>
<reference evidence="3" key="2">
    <citation type="submission" date="2015-01" db="EMBL/GenBank/DDBJ databases">
        <title>Evolutionary Origins and Diversification of the Mycorrhizal Mutualists.</title>
        <authorList>
            <consortium name="DOE Joint Genome Institute"/>
            <consortium name="Mycorrhizal Genomics Consortium"/>
            <person name="Kohler A."/>
            <person name="Kuo A."/>
            <person name="Nagy L.G."/>
            <person name="Floudas D."/>
            <person name="Copeland A."/>
            <person name="Barry K.W."/>
            <person name="Cichocki N."/>
            <person name="Veneault-Fourrey C."/>
            <person name="LaButti K."/>
            <person name="Lindquist E.A."/>
            <person name="Lipzen A."/>
            <person name="Lundell T."/>
            <person name="Morin E."/>
            <person name="Murat C."/>
            <person name="Riley R."/>
            <person name="Ohm R."/>
            <person name="Sun H."/>
            <person name="Tunlid A."/>
            <person name="Henrissat B."/>
            <person name="Grigoriev I.V."/>
            <person name="Hibbett D.S."/>
            <person name="Martin F."/>
        </authorList>
    </citation>
    <scope>NUCLEOTIDE SEQUENCE [LARGE SCALE GENOMIC DNA]</scope>
    <source>
        <strain evidence="3">MUT 4182</strain>
    </source>
</reference>
<evidence type="ECO:0000313" key="3">
    <source>
        <dbReference type="Proteomes" id="UP000054248"/>
    </source>
</evidence>
<dbReference type="OrthoDB" id="3256803at2759"/>